<dbReference type="Pfam" id="PF16000">
    <property type="entry name" value="CARMIL_C"/>
    <property type="match status" value="1"/>
</dbReference>
<dbReference type="AlphaFoldDB" id="A0A0N0PCQ2"/>
<dbReference type="EMBL" id="KQ460499">
    <property type="protein sequence ID" value="KPJ14289.1"/>
    <property type="molecule type" value="Genomic_DNA"/>
</dbReference>
<name>A0A0N0PCQ2_PAPMA</name>
<evidence type="ECO:0000313" key="3">
    <source>
        <dbReference type="EMBL" id="KPJ14289.1"/>
    </source>
</evidence>
<dbReference type="Proteomes" id="UP000053240">
    <property type="component" value="Unassembled WGS sequence"/>
</dbReference>
<proteinExistence type="predicted"/>
<reference evidence="3 4" key="1">
    <citation type="journal article" date="2015" name="Nat. Commun.">
        <title>Outbred genome sequencing and CRISPR/Cas9 gene editing in butterflies.</title>
        <authorList>
            <person name="Li X."/>
            <person name="Fan D."/>
            <person name="Zhang W."/>
            <person name="Liu G."/>
            <person name="Zhang L."/>
            <person name="Zhao L."/>
            <person name="Fang X."/>
            <person name="Chen L."/>
            <person name="Dong Y."/>
            <person name="Chen Y."/>
            <person name="Ding Y."/>
            <person name="Zhao R."/>
            <person name="Feng M."/>
            <person name="Zhu Y."/>
            <person name="Feng Y."/>
            <person name="Jiang X."/>
            <person name="Zhu D."/>
            <person name="Xiang H."/>
            <person name="Feng X."/>
            <person name="Li S."/>
            <person name="Wang J."/>
            <person name="Zhang G."/>
            <person name="Kronforst M.R."/>
            <person name="Wang W."/>
        </authorList>
    </citation>
    <scope>NUCLEOTIDE SEQUENCE [LARGE SCALE GENOMIC DNA]</scope>
    <source>
        <strain evidence="3">Ya'a_city_454_Pm</strain>
        <tissue evidence="3">Whole body</tissue>
    </source>
</reference>
<dbReference type="STRING" id="76193.A0A0N0PCQ2"/>
<feature type="region of interest" description="Disordered" evidence="1">
    <location>
        <begin position="201"/>
        <end position="300"/>
    </location>
</feature>
<feature type="region of interest" description="Disordered" evidence="1">
    <location>
        <begin position="319"/>
        <end position="341"/>
    </location>
</feature>
<evidence type="ECO:0000256" key="1">
    <source>
        <dbReference type="SAM" id="MobiDB-lite"/>
    </source>
</evidence>
<sequence length="417" mass="44384">MGGAGAGAAGELVTLQAVRDAMAPCNTTLQDLLNEAVESLALTACESVDNADTDPAPSSEVDIPDLLTPISHSGIMKRLQQVEQTKLSITCAKRFLEGSLTNLSFARAARSSRIRCCVHDVQLSLRRGAKFKREHLPPLPISHSGATPLGCRRRERVRRVRPKSVAEQQCSSNEMLSLPPLHAEAADALADLPAHTLRHLVKGRPRRVKTRAPTRPITDQSQDIDEGLEEFWRTCRTPPGSEEASLSARTPLTSRSLHSLSSLASPSPASPSPHPASPSPSHSRARHSPTLQRDDTMYSVTSGESTPVLLECEVSRCKSSDNVGTRAPTTPPPSRSSDNVNTMGNWCVRGAGKARPWSVAGVNADPAAGACTTEGVEACVGGSIVGITPGAALTSNQLSDAILWRGDVDEEQLETSK</sequence>
<gene>
    <name evidence="3" type="ORF">RR48_05267</name>
</gene>
<feature type="compositionally biased region" description="Basic residues" evidence="1">
    <location>
        <begin position="201"/>
        <end position="212"/>
    </location>
</feature>
<keyword evidence="4" id="KW-1185">Reference proteome</keyword>
<accession>A0A0N0PCQ2</accession>
<feature type="compositionally biased region" description="Low complexity" evidence="1">
    <location>
        <begin position="249"/>
        <end position="267"/>
    </location>
</feature>
<dbReference type="InterPro" id="IPR031943">
    <property type="entry name" value="CARMIL_C"/>
</dbReference>
<evidence type="ECO:0000313" key="4">
    <source>
        <dbReference type="Proteomes" id="UP000053240"/>
    </source>
</evidence>
<evidence type="ECO:0000259" key="2">
    <source>
        <dbReference type="Pfam" id="PF16000"/>
    </source>
</evidence>
<protein>
    <recommendedName>
        <fullName evidence="2">CARMIL C-terminal domain-containing protein</fullName>
    </recommendedName>
</protein>
<dbReference type="InParanoid" id="A0A0N0PCQ2"/>
<feature type="domain" description="CARMIL C-terminal" evidence="2">
    <location>
        <begin position="150"/>
        <end position="248"/>
    </location>
</feature>
<organism evidence="3 4">
    <name type="scientific">Papilio machaon</name>
    <name type="common">Old World swallowtail butterfly</name>
    <dbReference type="NCBI Taxonomy" id="76193"/>
    <lineage>
        <taxon>Eukaryota</taxon>
        <taxon>Metazoa</taxon>
        <taxon>Ecdysozoa</taxon>
        <taxon>Arthropoda</taxon>
        <taxon>Hexapoda</taxon>
        <taxon>Insecta</taxon>
        <taxon>Pterygota</taxon>
        <taxon>Neoptera</taxon>
        <taxon>Endopterygota</taxon>
        <taxon>Lepidoptera</taxon>
        <taxon>Glossata</taxon>
        <taxon>Ditrysia</taxon>
        <taxon>Papilionoidea</taxon>
        <taxon>Papilionidae</taxon>
        <taxon>Papilioninae</taxon>
        <taxon>Papilio</taxon>
    </lineage>
</organism>
<feature type="compositionally biased region" description="Pro residues" evidence="1">
    <location>
        <begin position="268"/>
        <end position="278"/>
    </location>
</feature>